<dbReference type="NCBIfam" id="TIGR01733">
    <property type="entry name" value="AA-adenyl-dom"/>
    <property type="match status" value="1"/>
</dbReference>
<sequence length="2329" mass="261197">MHTAYETLIFANKIGISLWVAEGDKLNYKATNHPKTADTLKDIVALKPEIIDVLKRNGIHNEVYQLPIIYRCEQVQPKLSFAQERLWFIEQYEGGTNAYHVPRVYQLRPDANIEGIKFAIRTIVSRHEVLRSTLNTQNEVAIQCVHEDELNIDEHTVTSTDELTAVIRKAINRPFDLTCQYPIRVTLYHIEKHEFDDSTTSQADTLLLINIHHIATDGWSMDCFQREFQLCYTAFTHHHTNDIKLPILPIQYKDFAAWQREYFQDDVLQEQADFWLNKLTGFESLNLHCDYARPKYLEYLGKRQFFTIDETVSSKLQAFSKAQGTTLHVILLSVFSIVLSKYSGQTDIVTGSPIANRHFSQLKDSIGCFVNTQVNRTQIDPHVSCEELFSQVHDEQAETQKHQDLPFEKLVELLQVERDSSRHPIFQVMFGVQSFGKLVDDSDALHNSPLLPRDDINQENEIAAFDLSLFVDCSEDHFHGMISYKTSLFCKDTIDQFIRHYGYILEQVLEAPKQPIKNLTLLSPDDYEKLVNQYRYTEQHDGTTNSISQCFLAQVERSPHDIALTYNDLNLSYQALNNKANQLAAQIQKTINQSEVSATTHKLKIGLLLDRSPEMVIAMLAILKCGAAYVPMDPGYPKQRLDHMVSDTKLPLILSLRRTAYSDEPNESVLNTQKRFKEHYRSFADKLLIIDLDETFYETKANEIQIDCHPDDLAYVIYTSGTTGNPKGVLISHANISSLIFSDFLSINRDDTFMFLSSPIFDAATFEIWMPLLHGCKLVIPNDVKSLMASPDDLAILLDKHNITTLWLTNTLFENLYSIKADLFQHLHYLLVGGEALNKEIINRLIESKYRPRHLLNGYGPTESTTFTCIHSMDNKIGTANVPIGKPIKGRTCYILDKDENPVPVGIVGELYIGGAGIAQGYLNNPTLTEERFIHDHFIHHRGAVSSPRKLYKTGDLVRWLPDGSIEYIGRNDAQVKIRGYRIELTEIENKLKTLSGINQVAVLVNTREVGSRVNKMLVAYYTTNKPQPITPQTLTEHLIEQLPDYMIPSAWVELDEFPLTINGKLDTHALAKVEIAANSDGVAPNSTLEKTLCQIYANVLSLLVEDISINANFFAIGGNSILSIQLKHQLNQVKEFTHLSIADTFKFNTVKKLIQSVQNKDNNAYKLQKSADSNDNKIAVVGLSGSVNGADNISELWSLLANQQEGVTFHSQEECRELGVSEAVLANDNYVPISTHIRHTDKFDPLFWNMSPNEAKLLDPQIRKFMEHCWSALESSGYITQRKSQLIGIFAGSGTDHYFQNNIVNRTQTGEINLWEASISNRKDALATKTAYFLGLTGSANSINTACSTGLVSIVEACRNLQLGTCDMALAGGVSLSMPEEIGYTYTEGMIMARDGHCRPFDLDASGTIPGSGVAVVVLKPLSAAMQDNDEILGVISGYATNNDGDRKTSYTAPSLIGQSECIINAQVMAGISPADIDYIECHGTATHLGDPIEVQALKEAFHHQTPENGLQSKAVLGAVKANIGHTDAASGVVGLIKVLQMLRHKMIPGQANYASANVELNLDDTPFEIIQQNRPWEANNIKPRIAGVSAFGIGGTNAHVIVEDLSNQPIPEAALAAECTEGEGQSVIVPISGKSRSALENYRTVLLSYIEQHGDKPRLLNDLAFTLLNNREHYDHRSAYVAGNCEELIQAIKADQSYCQVDIESDTNVIFMFPGQGTQYVNMGKGLYDNEPQFADIVDHCIQIASQYLPNDLHDVLFTQGEHPTNNINNTEWTQICLFVIEYSLAKFLTLMRVNADAYMGHSIGEYVAATLSGIFSLEDAIKVVIARGQLMQSMQPGKMLAVQAQLAQIRQTVESHHCEISVINSHEDIVISGLEEDIQTLQADFTHSDIPSVLLTTSHAYHSRMMDMAAHKFKQVLSTVTINAASKPFVTNLTGKMATSNVQSAEYWCDQLRNTVQFAECIDTISQHFDHKVTFIEVGLGKGLTSFVCKYIESDKRKNIHVFNILPSYKGSQIYDVKSRSDVLAILWKNNQCLAENLDVYRNIASGRNLSDCPTYQFDRQKCWIEKPLNNVHQNQLQLLEKQHWYSTPQWSTCKPFHKSSNRILFSKALILLRHGQEYCDTYASLATSSAIVRLNINVSEYSVIDNNILVNPENEDHFLQLQAHFVNGQYDAIIHAASIDNHERLELALSYSFYSLFLTRTYLLTSPHLKTLLVLTNHIAQISEVDPVNPSNGTLVGAGRNIKHEYAHINTGLLDVGVVGPHTTAYIQQAFQVNSNYRTNTLFAIKYGKLWQESYHVVDQKNLTSQPVISDGDIILVTGGMGGLR</sequence>
<organism evidence="9 10">
    <name type="scientific">Shewanella psychropiezotolerans</name>
    <dbReference type="NCBI Taxonomy" id="2593655"/>
    <lineage>
        <taxon>Bacteria</taxon>
        <taxon>Pseudomonadati</taxon>
        <taxon>Pseudomonadota</taxon>
        <taxon>Gammaproteobacteria</taxon>
        <taxon>Alteromonadales</taxon>
        <taxon>Shewanellaceae</taxon>
        <taxon>Shewanella</taxon>
    </lineage>
</organism>
<dbReference type="Gene3D" id="3.40.50.720">
    <property type="entry name" value="NAD(P)-binding Rossmann-like Domain"/>
    <property type="match status" value="1"/>
</dbReference>
<evidence type="ECO:0000313" key="10">
    <source>
        <dbReference type="Proteomes" id="UP000315947"/>
    </source>
</evidence>
<evidence type="ECO:0000259" key="7">
    <source>
        <dbReference type="PROSITE" id="PS50075"/>
    </source>
</evidence>
<dbReference type="Gene3D" id="3.40.50.980">
    <property type="match status" value="2"/>
</dbReference>
<reference evidence="9 10" key="1">
    <citation type="submission" date="2019-07" db="EMBL/GenBank/DDBJ databases">
        <title>Shewanella sp. YLB-06 whole genomic sequence.</title>
        <authorList>
            <person name="Yu L."/>
        </authorList>
    </citation>
    <scope>NUCLEOTIDE SEQUENCE [LARGE SCALE GENOMIC DNA]</scope>
    <source>
        <strain evidence="9 10">YLB-06</strain>
    </source>
</reference>
<dbReference type="Pfam" id="PF16197">
    <property type="entry name" value="KAsynt_C_assoc"/>
    <property type="match status" value="1"/>
</dbReference>
<comment type="similarity">
    <text evidence="5">In the C-terminal section; belongs to the NRP synthetase family.</text>
</comment>
<dbReference type="Pfam" id="PF00109">
    <property type="entry name" value="ketoacyl-synt"/>
    <property type="match status" value="1"/>
</dbReference>
<dbReference type="Gene3D" id="3.30.70.250">
    <property type="entry name" value="Malonyl-CoA ACP transacylase, ACP-binding"/>
    <property type="match status" value="1"/>
</dbReference>
<dbReference type="SUPFAM" id="SSF55048">
    <property type="entry name" value="Probable ACP-binding domain of malonyl-CoA ACP transacylase"/>
    <property type="match status" value="1"/>
</dbReference>
<dbReference type="InterPro" id="IPR018201">
    <property type="entry name" value="Ketoacyl_synth_AS"/>
</dbReference>
<dbReference type="RefSeq" id="WP_144046450.1">
    <property type="nucleotide sequence ID" value="NZ_CP041614.1"/>
</dbReference>
<dbReference type="Pfam" id="PF00668">
    <property type="entry name" value="Condensation"/>
    <property type="match status" value="1"/>
</dbReference>
<dbReference type="EMBL" id="CP041614">
    <property type="protein sequence ID" value="QDO84084.1"/>
    <property type="molecule type" value="Genomic_DNA"/>
</dbReference>
<accession>A0ABX5WYA9</accession>
<dbReference type="PROSITE" id="PS00606">
    <property type="entry name" value="KS3_1"/>
    <property type="match status" value="1"/>
</dbReference>
<keyword evidence="3" id="KW-0597">Phosphoprotein</keyword>
<dbReference type="Gene3D" id="3.30.300.30">
    <property type="match status" value="1"/>
</dbReference>
<dbReference type="InterPro" id="IPR009081">
    <property type="entry name" value="PP-bd_ACP"/>
</dbReference>
<dbReference type="InterPro" id="IPR025110">
    <property type="entry name" value="AMP-bd_C"/>
</dbReference>
<dbReference type="SUPFAM" id="SSF56801">
    <property type="entry name" value="Acetyl-CoA synthetase-like"/>
    <property type="match status" value="1"/>
</dbReference>
<evidence type="ECO:0000259" key="8">
    <source>
        <dbReference type="PROSITE" id="PS52004"/>
    </source>
</evidence>
<dbReference type="InterPro" id="IPR016036">
    <property type="entry name" value="Malonyl_transacylase_ACP-bd"/>
</dbReference>
<dbReference type="PROSITE" id="PS52004">
    <property type="entry name" value="KS3_2"/>
    <property type="match status" value="1"/>
</dbReference>
<dbReference type="InterPro" id="IPR016035">
    <property type="entry name" value="Acyl_Trfase/lysoPLipase"/>
</dbReference>
<proteinExistence type="inferred from homology"/>
<evidence type="ECO:0000313" key="9">
    <source>
        <dbReference type="EMBL" id="QDO84084.1"/>
    </source>
</evidence>
<dbReference type="CDD" id="cd12117">
    <property type="entry name" value="A_NRPS_Srf_like"/>
    <property type="match status" value="1"/>
</dbReference>
<evidence type="ECO:0000256" key="6">
    <source>
        <dbReference type="SAM" id="Coils"/>
    </source>
</evidence>
<dbReference type="SUPFAM" id="SSF53901">
    <property type="entry name" value="Thiolase-like"/>
    <property type="match status" value="1"/>
</dbReference>
<gene>
    <name evidence="9" type="ORF">FM037_13645</name>
</gene>
<dbReference type="Gene3D" id="3.30.559.10">
    <property type="entry name" value="Chloramphenicol acetyltransferase-like domain"/>
    <property type="match status" value="1"/>
</dbReference>
<evidence type="ECO:0000256" key="4">
    <source>
        <dbReference type="ARBA" id="ARBA00022679"/>
    </source>
</evidence>
<dbReference type="Proteomes" id="UP000315947">
    <property type="component" value="Chromosome"/>
</dbReference>
<feature type="domain" description="Ketosynthase family 3 (KS3)" evidence="8">
    <location>
        <begin position="1176"/>
        <end position="1606"/>
    </location>
</feature>
<keyword evidence="10" id="KW-1185">Reference proteome</keyword>
<feature type="domain" description="Carrier" evidence="7">
    <location>
        <begin position="1084"/>
        <end position="1162"/>
    </location>
</feature>
<evidence type="ECO:0000256" key="3">
    <source>
        <dbReference type="ARBA" id="ARBA00022553"/>
    </source>
</evidence>
<dbReference type="Gene3D" id="2.30.38.10">
    <property type="entry name" value="Luciferase, Domain 3"/>
    <property type="match status" value="1"/>
</dbReference>
<dbReference type="PROSITE" id="PS50075">
    <property type="entry name" value="CARRIER"/>
    <property type="match status" value="1"/>
</dbReference>
<dbReference type="PANTHER" id="PTHR45527:SF1">
    <property type="entry name" value="FATTY ACID SYNTHASE"/>
    <property type="match status" value="1"/>
</dbReference>
<dbReference type="SUPFAM" id="SSF52777">
    <property type="entry name" value="CoA-dependent acyltransferases"/>
    <property type="match status" value="2"/>
</dbReference>
<keyword evidence="2" id="KW-0596">Phosphopantetheine</keyword>
<dbReference type="PROSITE" id="PS00455">
    <property type="entry name" value="AMP_BINDING"/>
    <property type="match status" value="1"/>
</dbReference>
<dbReference type="SUPFAM" id="SSF47336">
    <property type="entry name" value="ACP-like"/>
    <property type="match status" value="1"/>
</dbReference>
<dbReference type="InterPro" id="IPR020845">
    <property type="entry name" value="AMP-binding_CS"/>
</dbReference>
<dbReference type="InterPro" id="IPR010071">
    <property type="entry name" value="AA_adenyl_dom"/>
</dbReference>
<evidence type="ECO:0000256" key="2">
    <source>
        <dbReference type="ARBA" id="ARBA00022450"/>
    </source>
</evidence>
<evidence type="ECO:0000256" key="1">
    <source>
        <dbReference type="ARBA" id="ARBA00005194"/>
    </source>
</evidence>
<dbReference type="Gene3D" id="3.30.70.3290">
    <property type="match status" value="1"/>
</dbReference>
<dbReference type="InterPro" id="IPR016039">
    <property type="entry name" value="Thiolase-like"/>
</dbReference>
<dbReference type="SUPFAM" id="SSF52151">
    <property type="entry name" value="FabD/lysophospholipase-like"/>
    <property type="match status" value="1"/>
</dbReference>
<dbReference type="Gene3D" id="3.30.559.30">
    <property type="entry name" value="Nonribosomal peptide synthetase, condensation domain"/>
    <property type="match status" value="1"/>
</dbReference>
<dbReference type="Pfam" id="PF00698">
    <property type="entry name" value="Acyl_transf_1"/>
    <property type="match status" value="1"/>
</dbReference>
<dbReference type="InterPro" id="IPR045851">
    <property type="entry name" value="AMP-bd_C_sf"/>
</dbReference>
<dbReference type="InterPro" id="IPR000873">
    <property type="entry name" value="AMP-dep_synth/lig_dom"/>
</dbReference>
<dbReference type="Pfam" id="PF00501">
    <property type="entry name" value="AMP-binding"/>
    <property type="match status" value="1"/>
</dbReference>
<dbReference type="InterPro" id="IPR020459">
    <property type="entry name" value="AMP-binding"/>
</dbReference>
<keyword evidence="4" id="KW-0808">Transferase</keyword>
<evidence type="ECO:0000256" key="5">
    <source>
        <dbReference type="ARBA" id="ARBA00029443"/>
    </source>
</evidence>
<dbReference type="InterPro" id="IPR014031">
    <property type="entry name" value="Ketoacyl_synth_C"/>
</dbReference>
<feature type="coiled-coil region" evidence="6">
    <location>
        <begin position="566"/>
        <end position="593"/>
    </location>
</feature>
<keyword evidence="6" id="KW-0175">Coiled coil</keyword>
<dbReference type="Pfam" id="PF00550">
    <property type="entry name" value="PP-binding"/>
    <property type="match status" value="1"/>
</dbReference>
<dbReference type="InterPro" id="IPR023213">
    <property type="entry name" value="CAT-like_dom_sf"/>
</dbReference>
<dbReference type="Gene3D" id="3.40.366.10">
    <property type="entry name" value="Malonyl-Coenzyme A Acyl Carrier Protein, domain 2"/>
    <property type="match status" value="1"/>
</dbReference>
<dbReference type="InterPro" id="IPR001227">
    <property type="entry name" value="Ac_transferase_dom_sf"/>
</dbReference>
<dbReference type="InterPro" id="IPR020841">
    <property type="entry name" value="PKS_Beta-ketoAc_synthase_dom"/>
</dbReference>
<dbReference type="Gene3D" id="1.10.1200.10">
    <property type="entry name" value="ACP-like"/>
    <property type="match status" value="1"/>
</dbReference>
<dbReference type="Pfam" id="PF02801">
    <property type="entry name" value="Ketoacyl-synt_C"/>
    <property type="match status" value="1"/>
</dbReference>
<dbReference type="PANTHER" id="PTHR45527">
    <property type="entry name" value="NONRIBOSOMAL PEPTIDE SYNTHETASE"/>
    <property type="match status" value="1"/>
</dbReference>
<comment type="pathway">
    <text evidence="1">Lipid metabolism; fatty acid biosynthesis.</text>
</comment>
<dbReference type="InterPro" id="IPR001242">
    <property type="entry name" value="Condensation_dom"/>
</dbReference>
<dbReference type="CDD" id="cd19531">
    <property type="entry name" value="LCL_NRPS-like"/>
    <property type="match status" value="1"/>
</dbReference>
<dbReference type="InterPro" id="IPR014030">
    <property type="entry name" value="Ketoacyl_synth_N"/>
</dbReference>
<dbReference type="PRINTS" id="PR00154">
    <property type="entry name" value="AMPBINDING"/>
</dbReference>
<dbReference type="SMART" id="SM00825">
    <property type="entry name" value="PKS_KS"/>
    <property type="match status" value="1"/>
</dbReference>
<dbReference type="Pfam" id="PF13193">
    <property type="entry name" value="AMP-binding_C"/>
    <property type="match status" value="1"/>
</dbReference>
<dbReference type="CDD" id="cd00833">
    <property type="entry name" value="PKS"/>
    <property type="match status" value="1"/>
</dbReference>
<dbReference type="InterPro" id="IPR014043">
    <property type="entry name" value="Acyl_transferase_dom"/>
</dbReference>
<dbReference type="InterPro" id="IPR032821">
    <property type="entry name" value="PKS_assoc"/>
</dbReference>
<dbReference type="SMART" id="SM00827">
    <property type="entry name" value="PKS_AT"/>
    <property type="match status" value="1"/>
</dbReference>
<name>A0ABX5WYA9_9GAMM</name>
<dbReference type="InterPro" id="IPR036736">
    <property type="entry name" value="ACP-like_sf"/>
</dbReference>
<dbReference type="Gene3D" id="3.40.47.10">
    <property type="match status" value="1"/>
</dbReference>
<protein>
    <submittedName>
        <fullName evidence="9">Amino acid adenylation domain-containing protein</fullName>
    </submittedName>
</protein>